<dbReference type="STRING" id="768671.ThimaDRAFT_1617"/>
<accession>F9U9L5</accession>
<proteinExistence type="predicted"/>
<dbReference type="InterPro" id="IPR002559">
    <property type="entry name" value="Transposase_11"/>
</dbReference>
<dbReference type="PATRIC" id="fig|768671.3.peg.1718"/>
<protein>
    <recommendedName>
        <fullName evidence="2">Transposase IS4-like domain-containing protein</fullName>
    </recommendedName>
</protein>
<dbReference type="GO" id="GO:0003677">
    <property type="term" value="F:DNA binding"/>
    <property type="evidence" value="ECO:0007669"/>
    <property type="project" value="InterPro"/>
</dbReference>
<reference evidence="3 4" key="1">
    <citation type="submission" date="2011-06" db="EMBL/GenBank/DDBJ databases">
        <title>The draft genome of Thiocapsa marina 5811.</title>
        <authorList>
            <consortium name="US DOE Joint Genome Institute (JGI-PGF)"/>
            <person name="Lucas S."/>
            <person name="Han J."/>
            <person name="Cheng J.-F."/>
            <person name="Goodwin L."/>
            <person name="Pitluck S."/>
            <person name="Peters L."/>
            <person name="Land M.L."/>
            <person name="Hauser L."/>
            <person name="Vogl K."/>
            <person name="Liu Z."/>
            <person name="Imhoff J."/>
            <person name="Thiel V."/>
            <person name="Frigaard N.-U."/>
            <person name="Bryant D."/>
            <person name="Woyke T.J."/>
        </authorList>
    </citation>
    <scope>NUCLEOTIDE SEQUENCE [LARGE SCALE GENOMIC DNA]</scope>
    <source>
        <strain evidence="3 4">5811</strain>
    </source>
</reference>
<evidence type="ECO:0000313" key="4">
    <source>
        <dbReference type="Proteomes" id="UP000005459"/>
    </source>
</evidence>
<dbReference type="PANTHER" id="PTHR30298:SF0">
    <property type="entry name" value="PROTEIN YBFL-RELATED"/>
    <property type="match status" value="1"/>
</dbReference>
<dbReference type="Proteomes" id="UP000005459">
    <property type="component" value="Unassembled WGS sequence"/>
</dbReference>
<dbReference type="EMBL" id="AFWV01000005">
    <property type="protein sequence ID" value="EGV18813.1"/>
    <property type="molecule type" value="Genomic_DNA"/>
</dbReference>
<dbReference type="GO" id="GO:0006313">
    <property type="term" value="P:DNA transposition"/>
    <property type="evidence" value="ECO:0007669"/>
    <property type="project" value="InterPro"/>
</dbReference>
<dbReference type="PANTHER" id="PTHR30298">
    <property type="entry name" value="H REPEAT-ASSOCIATED PREDICTED TRANSPOSASE"/>
    <property type="match status" value="1"/>
</dbReference>
<feature type="domain" description="Transposase IS4-like" evidence="2">
    <location>
        <begin position="2"/>
        <end position="199"/>
    </location>
</feature>
<dbReference type="Pfam" id="PF01609">
    <property type="entry name" value="DDE_Tnp_1"/>
    <property type="match status" value="1"/>
</dbReference>
<dbReference type="InterPro" id="IPR051698">
    <property type="entry name" value="Transposase_11-like"/>
</dbReference>
<evidence type="ECO:0000259" key="2">
    <source>
        <dbReference type="Pfam" id="PF01609"/>
    </source>
</evidence>
<dbReference type="NCBIfam" id="NF033564">
    <property type="entry name" value="transpos_ISAs1"/>
    <property type="match status" value="1"/>
</dbReference>
<dbReference type="InterPro" id="IPR047647">
    <property type="entry name" value="ISAs1_transpos"/>
</dbReference>
<name>F9U9L5_9GAMM</name>
<feature type="region of interest" description="Disordered" evidence="1">
    <location>
        <begin position="265"/>
        <end position="289"/>
    </location>
</feature>
<dbReference type="AlphaFoldDB" id="F9U9L5"/>
<evidence type="ECO:0000256" key="1">
    <source>
        <dbReference type="SAM" id="MobiDB-lite"/>
    </source>
</evidence>
<evidence type="ECO:0000313" key="3">
    <source>
        <dbReference type="EMBL" id="EGV18813.1"/>
    </source>
</evidence>
<dbReference type="eggNOG" id="COG5433">
    <property type="taxonomic scope" value="Bacteria"/>
</dbReference>
<organism evidence="3 4">
    <name type="scientific">Thiocapsa marina 5811</name>
    <dbReference type="NCBI Taxonomy" id="768671"/>
    <lineage>
        <taxon>Bacteria</taxon>
        <taxon>Pseudomonadati</taxon>
        <taxon>Pseudomonadota</taxon>
        <taxon>Gammaproteobacteria</taxon>
        <taxon>Chromatiales</taxon>
        <taxon>Chromatiaceae</taxon>
        <taxon>Thiocapsa</taxon>
    </lineage>
</organism>
<sequence>MVLGQVPTDAKSIEITVIPQLLALLMLEGAIVTIDAMGSQTKIGEQIIDQGGNYVLALKGNQGVLAAEVEEAFIEADAKDSAEVDSEALDTAERGHGRVETRRYSTLGDLSGVPRSALWKGMNMIGMVEFTREIDGKISREMRFFIGTGAADFGGAVRRNWGVENDLHWSLDVAMREDDCRVREIQARENLAVLRHIAMSRLKNDSTKLGIKNKPLQAGWDERYLGKLLFGTPRTAGQNAPSGDPIIAAVDAIALLPWSTGLTNQSRRRSPIRRSSDQNDTAAPEYLSKADSLPKDTTVGVFKNKLLDCASIVCAEEWKA</sequence>
<keyword evidence="4" id="KW-1185">Reference proteome</keyword>
<dbReference type="GO" id="GO:0004803">
    <property type="term" value="F:transposase activity"/>
    <property type="evidence" value="ECO:0007669"/>
    <property type="project" value="InterPro"/>
</dbReference>
<gene>
    <name evidence="3" type="ORF">ThimaDRAFT_1617</name>
</gene>